<comment type="caution">
    <text evidence="1">The sequence shown here is derived from an EMBL/GenBank/DDBJ whole genome shotgun (WGS) entry which is preliminary data.</text>
</comment>
<proteinExistence type="predicted"/>
<dbReference type="RefSeq" id="WP_129229499.1">
    <property type="nucleotide sequence ID" value="NZ_QYBB01000053.1"/>
</dbReference>
<reference evidence="1 2" key="2">
    <citation type="submission" date="2019-02" db="EMBL/GenBank/DDBJ databases">
        <title>'Lichenibacterium ramalinii' gen. nov. sp. nov., 'Lichenibacterium minor' gen. nov. sp. nov.</title>
        <authorList>
            <person name="Pankratov T."/>
        </authorList>
    </citation>
    <scope>NUCLEOTIDE SEQUENCE [LARGE SCALE GENOMIC DNA]</scope>
    <source>
        <strain evidence="1 2">RmlP026</strain>
    </source>
</reference>
<name>A0A4V1RTZ9_9HYPH</name>
<evidence type="ECO:0000313" key="2">
    <source>
        <dbReference type="Proteomes" id="UP000290759"/>
    </source>
</evidence>
<dbReference type="Proteomes" id="UP000290759">
    <property type="component" value="Unassembled WGS sequence"/>
</dbReference>
<dbReference type="OrthoDB" id="8091188at2"/>
<dbReference type="EMBL" id="QYBB01000053">
    <property type="protein sequence ID" value="RYC29414.1"/>
    <property type="molecule type" value="Genomic_DNA"/>
</dbReference>
<evidence type="ECO:0000313" key="1">
    <source>
        <dbReference type="EMBL" id="RYC29414.1"/>
    </source>
</evidence>
<sequence length="68" mass="7778">MNTPGKKLSSTAVCQRYGIHRRTFGHWMTNAEMAFPTPITINSKHYFDLAEIEAWERARAIANLKKVA</sequence>
<dbReference type="SUPFAM" id="SSF46955">
    <property type="entry name" value="Putative DNA-binding domain"/>
    <property type="match status" value="1"/>
</dbReference>
<protein>
    <submittedName>
        <fullName evidence="1">DNA-binding protein</fullName>
    </submittedName>
</protein>
<dbReference type="GO" id="GO:0003677">
    <property type="term" value="F:DNA binding"/>
    <property type="evidence" value="ECO:0007669"/>
    <property type="project" value="UniProtKB-KW"/>
</dbReference>
<keyword evidence="1" id="KW-0238">DNA-binding</keyword>
<reference evidence="1 2" key="1">
    <citation type="submission" date="2018-12" db="EMBL/GenBank/DDBJ databases">
        <authorList>
            <person name="Grouzdev D.S."/>
            <person name="Krutkina M.S."/>
        </authorList>
    </citation>
    <scope>NUCLEOTIDE SEQUENCE [LARGE SCALE GENOMIC DNA]</scope>
    <source>
        <strain evidence="1 2">RmlP026</strain>
    </source>
</reference>
<organism evidence="1 2">
    <name type="scientific">Lichenibacterium minor</name>
    <dbReference type="NCBI Taxonomy" id="2316528"/>
    <lineage>
        <taxon>Bacteria</taxon>
        <taxon>Pseudomonadati</taxon>
        <taxon>Pseudomonadota</taxon>
        <taxon>Alphaproteobacteria</taxon>
        <taxon>Hyphomicrobiales</taxon>
        <taxon>Lichenihabitantaceae</taxon>
        <taxon>Lichenibacterium</taxon>
    </lineage>
</organism>
<accession>A0A4V1RTZ9</accession>
<dbReference type="InterPro" id="IPR009061">
    <property type="entry name" value="DNA-bd_dom_put_sf"/>
</dbReference>
<gene>
    <name evidence="1" type="ORF">D3273_24000</name>
</gene>
<dbReference type="AlphaFoldDB" id="A0A4V1RTZ9"/>
<keyword evidence="2" id="KW-1185">Reference proteome</keyword>